<dbReference type="eggNOG" id="KOG4757">
    <property type="taxonomic scope" value="Eukaryota"/>
</dbReference>
<proteinExistence type="predicted"/>
<evidence type="ECO:0000313" key="2">
    <source>
        <dbReference type="Proteomes" id="UP000011713"/>
    </source>
</evidence>
<dbReference type="GO" id="GO:0016233">
    <property type="term" value="P:telomere capping"/>
    <property type="evidence" value="ECO:0007669"/>
    <property type="project" value="TreeGrafter"/>
</dbReference>
<keyword evidence="2" id="KW-1185">Reference proteome</keyword>
<dbReference type="Proteomes" id="UP000011713">
    <property type="component" value="Unassembled WGS sequence"/>
</dbReference>
<dbReference type="GO" id="GO:0000783">
    <property type="term" value="C:nuclear telomere cap complex"/>
    <property type="evidence" value="ECO:0007669"/>
    <property type="project" value="TreeGrafter"/>
</dbReference>
<accession>M4B1N4</accession>
<dbReference type="HOGENOM" id="CLU_020958_1_0_1"/>
<sequence length="494" mass="55110">MAVNGWIAQDLVIVIISYFGMLATKHIEVKCKSKLAMLIIYKVRLRGRGLVALEWEAGVETEERVQCLVVAEKSVLKKTLDQRPQLFTLPQILDVEVTYEEPQRLPNSDQLRYLLPKTIATRDLHTGSNIHGTDADSKPGATEEAYRYSSLADLVSGPRVTRYLVLRETADRKLEQLTCSETWTFEPSDEVRTRQLIKWARKSLGEDTTLPPGCPEAPKLLSDLKHAKDFIDLVVRVLHVDDTTDPTRLIVWDGSGDVAESVPTLVRALRDNGTAVPANGTLKEVIMSSCWSVLRDIGFDDGMLTHWCRFRNLAVGTDEPIPRAATTIGRTELLRFREVTSFVLLPEFVPDIQYRLSLTNKPDTGAKARGCQSHVLAPGEQRLPSERQSFAVDSPAKVTTVIPDYIQKSVPATPVRKIICSPQTPRKFHCCAHARGIWPSDIEKICKPKPGKDGEFIYSFALTIQDGDDSLNVIVYGTDAVSKRLHSISEAEPT</sequence>
<dbReference type="EnsemblProtists" id="HpaT800181">
    <property type="protein sequence ID" value="HpaP800181"/>
    <property type="gene ID" value="HpaG800181"/>
</dbReference>
<dbReference type="InterPro" id="IPR028389">
    <property type="entry name" value="POT1"/>
</dbReference>
<dbReference type="GO" id="GO:0098505">
    <property type="term" value="F:G-rich strand telomeric DNA binding"/>
    <property type="evidence" value="ECO:0007669"/>
    <property type="project" value="TreeGrafter"/>
</dbReference>
<evidence type="ECO:0008006" key="3">
    <source>
        <dbReference type="Google" id="ProtNLM"/>
    </source>
</evidence>
<reference evidence="2" key="1">
    <citation type="journal article" date="2010" name="Science">
        <title>Signatures of adaptation to obligate biotrophy in the Hyaloperonospora arabidopsidis genome.</title>
        <authorList>
            <person name="Baxter L."/>
            <person name="Tripathy S."/>
            <person name="Ishaque N."/>
            <person name="Boot N."/>
            <person name="Cabral A."/>
            <person name="Kemen E."/>
            <person name="Thines M."/>
            <person name="Ah-Fong A."/>
            <person name="Anderson R."/>
            <person name="Badejoko W."/>
            <person name="Bittner-Eddy P."/>
            <person name="Boore J.L."/>
            <person name="Chibucos M.C."/>
            <person name="Coates M."/>
            <person name="Dehal P."/>
            <person name="Delehaunty K."/>
            <person name="Dong S."/>
            <person name="Downton P."/>
            <person name="Dumas B."/>
            <person name="Fabro G."/>
            <person name="Fronick C."/>
            <person name="Fuerstenberg S.I."/>
            <person name="Fulton L."/>
            <person name="Gaulin E."/>
            <person name="Govers F."/>
            <person name="Hughes L."/>
            <person name="Humphray S."/>
            <person name="Jiang R.H."/>
            <person name="Judelson H."/>
            <person name="Kamoun S."/>
            <person name="Kyung K."/>
            <person name="Meijer H."/>
            <person name="Minx P."/>
            <person name="Morris P."/>
            <person name="Nelson J."/>
            <person name="Phuntumart V."/>
            <person name="Qutob D."/>
            <person name="Rehmany A."/>
            <person name="Rougon-Cardoso A."/>
            <person name="Ryden P."/>
            <person name="Torto-Alalibo T."/>
            <person name="Studholme D."/>
            <person name="Wang Y."/>
            <person name="Win J."/>
            <person name="Wood J."/>
            <person name="Clifton S.W."/>
            <person name="Rogers J."/>
            <person name="Van den Ackerveken G."/>
            <person name="Jones J.D."/>
            <person name="McDowell J.M."/>
            <person name="Beynon J."/>
            <person name="Tyler B.M."/>
        </authorList>
    </citation>
    <scope>NUCLEOTIDE SEQUENCE [LARGE SCALE GENOMIC DNA]</scope>
    <source>
        <strain evidence="2">Emoy2</strain>
    </source>
</reference>
<protein>
    <recommendedName>
        <fullName evidence="3">Telomeric single stranded DNA binding POT1/Cdc13 domain-containing protein</fullName>
    </recommendedName>
</protein>
<dbReference type="VEuPathDB" id="FungiDB:HpaG800181"/>
<dbReference type="EMBL" id="JH597776">
    <property type="status" value="NOT_ANNOTATED_CDS"/>
    <property type="molecule type" value="Genomic_DNA"/>
</dbReference>
<dbReference type="PANTHER" id="PTHR14513:SF0">
    <property type="entry name" value="PROTECTION OF TELOMERES PROTEIN 1"/>
    <property type="match status" value="1"/>
</dbReference>
<reference evidence="1" key="2">
    <citation type="submission" date="2015-06" db="UniProtKB">
        <authorList>
            <consortium name="EnsemblProtists"/>
        </authorList>
    </citation>
    <scope>IDENTIFICATION</scope>
    <source>
        <strain evidence="1">Emoy2</strain>
    </source>
</reference>
<name>M4B1N4_HYAAE</name>
<dbReference type="PANTHER" id="PTHR14513">
    <property type="entry name" value="PROTECTION OF TELOMERES 1"/>
    <property type="match status" value="1"/>
</dbReference>
<dbReference type="GO" id="GO:0010521">
    <property type="term" value="F:telomerase inhibitor activity"/>
    <property type="evidence" value="ECO:0007669"/>
    <property type="project" value="TreeGrafter"/>
</dbReference>
<dbReference type="GO" id="GO:0032210">
    <property type="term" value="P:regulation of telomere maintenance via telomerase"/>
    <property type="evidence" value="ECO:0007669"/>
    <property type="project" value="TreeGrafter"/>
</dbReference>
<dbReference type="AlphaFoldDB" id="M4B1N4"/>
<evidence type="ECO:0000313" key="1">
    <source>
        <dbReference type="EnsemblProtists" id="HpaP800181"/>
    </source>
</evidence>
<dbReference type="InParanoid" id="M4B1N4"/>
<organism evidence="1 2">
    <name type="scientific">Hyaloperonospora arabidopsidis (strain Emoy2)</name>
    <name type="common">Downy mildew agent</name>
    <name type="synonym">Peronospora arabidopsidis</name>
    <dbReference type="NCBI Taxonomy" id="559515"/>
    <lineage>
        <taxon>Eukaryota</taxon>
        <taxon>Sar</taxon>
        <taxon>Stramenopiles</taxon>
        <taxon>Oomycota</taxon>
        <taxon>Peronosporomycetes</taxon>
        <taxon>Peronosporales</taxon>
        <taxon>Peronosporaceae</taxon>
        <taxon>Hyaloperonospora</taxon>
    </lineage>
</organism>
<dbReference type="OMA" id="IHAFLYA"/>